<dbReference type="RefSeq" id="WP_224611592.1">
    <property type="nucleotide sequence ID" value="NZ_JAIQXV010000019.1"/>
</dbReference>
<dbReference type="InterPro" id="IPR036390">
    <property type="entry name" value="WH_DNA-bd_sf"/>
</dbReference>
<feature type="domain" description="HTH marR-type" evidence="1">
    <location>
        <begin position="13"/>
        <end position="147"/>
    </location>
</feature>
<dbReference type="Gene3D" id="1.10.10.10">
    <property type="entry name" value="Winged helix-like DNA-binding domain superfamily/Winged helix DNA-binding domain"/>
    <property type="match status" value="1"/>
</dbReference>
<dbReference type="InterPro" id="IPR036388">
    <property type="entry name" value="WH-like_DNA-bd_sf"/>
</dbReference>
<dbReference type="PANTHER" id="PTHR33164">
    <property type="entry name" value="TRANSCRIPTIONAL REGULATOR, MARR FAMILY"/>
    <property type="match status" value="1"/>
</dbReference>
<dbReference type="InterPro" id="IPR000835">
    <property type="entry name" value="HTH_MarR-typ"/>
</dbReference>
<protein>
    <submittedName>
        <fullName evidence="2">MarR family winged helix-turn-helix transcriptional regulator</fullName>
    </submittedName>
</protein>
<accession>A0ABW1ZNE1</accession>
<dbReference type="SMART" id="SM00347">
    <property type="entry name" value="HTH_MARR"/>
    <property type="match status" value="1"/>
</dbReference>
<dbReference type="PRINTS" id="PR00598">
    <property type="entry name" value="HTHMARR"/>
</dbReference>
<sequence length="152" mass="17125">MPTHPPTPPAVLEHQLYLALQVLGLRLKDDIEQLFKHEGLSTTQFNVLRILRGAGGQALTCGAIADQLLNRDPDVTRLLDRMEKQGLIERARSDQDRRVLLTRLSAHGRALVDRLDEPLLALHRQQFQALSPQQMEQLLSLLRQVTASSEVL</sequence>
<reference evidence="3" key="1">
    <citation type="journal article" date="2019" name="Int. J. Syst. Evol. Microbiol.">
        <title>The Global Catalogue of Microorganisms (GCM) 10K type strain sequencing project: providing services to taxonomists for standard genome sequencing and annotation.</title>
        <authorList>
            <consortium name="The Broad Institute Genomics Platform"/>
            <consortium name="The Broad Institute Genome Sequencing Center for Infectious Disease"/>
            <person name="Wu L."/>
            <person name="Ma J."/>
        </authorList>
    </citation>
    <scope>NUCLEOTIDE SEQUENCE [LARGE SCALE GENOMIC DNA]</scope>
    <source>
        <strain evidence="3">CCUG 63830</strain>
    </source>
</reference>
<organism evidence="2 3">
    <name type="scientific">Deinococcus multiflagellatus</name>
    <dbReference type="NCBI Taxonomy" id="1656887"/>
    <lineage>
        <taxon>Bacteria</taxon>
        <taxon>Thermotogati</taxon>
        <taxon>Deinococcota</taxon>
        <taxon>Deinococci</taxon>
        <taxon>Deinococcales</taxon>
        <taxon>Deinococcaceae</taxon>
        <taxon>Deinococcus</taxon>
    </lineage>
</organism>
<dbReference type="PANTHER" id="PTHR33164:SF101">
    <property type="entry name" value="TRANSCRIPTIONAL REPRESSOR MPRA"/>
    <property type="match status" value="1"/>
</dbReference>
<dbReference type="InterPro" id="IPR039422">
    <property type="entry name" value="MarR/SlyA-like"/>
</dbReference>
<evidence type="ECO:0000313" key="2">
    <source>
        <dbReference type="EMBL" id="MFC6661892.1"/>
    </source>
</evidence>
<name>A0ABW1ZNE1_9DEIO</name>
<dbReference type="EMBL" id="JBHSWB010000001">
    <property type="protein sequence ID" value="MFC6661892.1"/>
    <property type="molecule type" value="Genomic_DNA"/>
</dbReference>
<evidence type="ECO:0000313" key="3">
    <source>
        <dbReference type="Proteomes" id="UP001596317"/>
    </source>
</evidence>
<proteinExistence type="predicted"/>
<gene>
    <name evidence="2" type="ORF">ACFP90_17345</name>
</gene>
<comment type="caution">
    <text evidence="2">The sequence shown here is derived from an EMBL/GenBank/DDBJ whole genome shotgun (WGS) entry which is preliminary data.</text>
</comment>
<evidence type="ECO:0000259" key="1">
    <source>
        <dbReference type="PROSITE" id="PS50995"/>
    </source>
</evidence>
<dbReference type="SUPFAM" id="SSF46785">
    <property type="entry name" value="Winged helix' DNA-binding domain"/>
    <property type="match status" value="1"/>
</dbReference>
<dbReference type="Pfam" id="PF01047">
    <property type="entry name" value="MarR"/>
    <property type="match status" value="1"/>
</dbReference>
<dbReference type="PROSITE" id="PS50995">
    <property type="entry name" value="HTH_MARR_2"/>
    <property type="match status" value="1"/>
</dbReference>
<dbReference type="Proteomes" id="UP001596317">
    <property type="component" value="Unassembled WGS sequence"/>
</dbReference>
<keyword evidence="3" id="KW-1185">Reference proteome</keyword>